<evidence type="ECO:0000259" key="1">
    <source>
        <dbReference type="PROSITE" id="PS51186"/>
    </source>
</evidence>
<protein>
    <submittedName>
        <fullName evidence="2">GNAT family N-acetyltransferase</fullName>
    </submittedName>
</protein>
<reference evidence="2" key="1">
    <citation type="submission" date="2021-03" db="EMBL/GenBank/DDBJ databases">
        <title>Fibrella sp. HMF5335 genome sequencing and assembly.</title>
        <authorList>
            <person name="Kang H."/>
            <person name="Kim H."/>
            <person name="Bae S."/>
            <person name="Joh K."/>
        </authorList>
    </citation>
    <scope>NUCLEOTIDE SEQUENCE</scope>
    <source>
        <strain evidence="2">HMF5335</strain>
    </source>
</reference>
<dbReference type="InterPro" id="IPR000182">
    <property type="entry name" value="GNAT_dom"/>
</dbReference>
<evidence type="ECO:0000313" key="2">
    <source>
        <dbReference type="EMBL" id="MBO0938328.1"/>
    </source>
</evidence>
<dbReference type="AlphaFoldDB" id="A0A939GKZ5"/>
<dbReference type="Gene3D" id="3.40.630.30">
    <property type="match status" value="1"/>
</dbReference>
<organism evidence="2 3">
    <name type="scientific">Fibrella rubiginis</name>
    <dbReference type="NCBI Taxonomy" id="2817060"/>
    <lineage>
        <taxon>Bacteria</taxon>
        <taxon>Pseudomonadati</taxon>
        <taxon>Bacteroidota</taxon>
        <taxon>Cytophagia</taxon>
        <taxon>Cytophagales</taxon>
        <taxon>Spirosomataceae</taxon>
        <taxon>Fibrella</taxon>
    </lineage>
</organism>
<dbReference type="Proteomes" id="UP000664034">
    <property type="component" value="Unassembled WGS sequence"/>
</dbReference>
<dbReference type="GO" id="GO:0016747">
    <property type="term" value="F:acyltransferase activity, transferring groups other than amino-acyl groups"/>
    <property type="evidence" value="ECO:0007669"/>
    <property type="project" value="InterPro"/>
</dbReference>
<name>A0A939GKZ5_9BACT</name>
<dbReference type="PANTHER" id="PTHR43792:SF1">
    <property type="entry name" value="N-ACETYLTRANSFERASE DOMAIN-CONTAINING PROTEIN"/>
    <property type="match status" value="1"/>
</dbReference>
<dbReference type="PROSITE" id="PS51186">
    <property type="entry name" value="GNAT"/>
    <property type="match status" value="1"/>
</dbReference>
<dbReference type="RefSeq" id="WP_207365868.1">
    <property type="nucleotide sequence ID" value="NZ_JAFMYV010000009.1"/>
</dbReference>
<sequence>MLPFVQTARLFIAPLTVDDSEFMRELVNTKGWLDFVGNRHVYSSEDARNFCQDIINSPTRHYSVVFNNESNLPIGIISYVKRDYLDHHDIGFAFLPAYMGLGYAYEATRAVLLQLGQQPLLATTVPDNVNSMKLLAKLGFKFDKEISRGGDKLVVFRLKKTVY</sequence>
<keyword evidence="3" id="KW-1185">Reference proteome</keyword>
<dbReference type="Pfam" id="PF13302">
    <property type="entry name" value="Acetyltransf_3"/>
    <property type="match status" value="1"/>
</dbReference>
<gene>
    <name evidence="2" type="ORF">J2I47_17385</name>
</gene>
<accession>A0A939GKZ5</accession>
<evidence type="ECO:0000313" key="3">
    <source>
        <dbReference type="Proteomes" id="UP000664034"/>
    </source>
</evidence>
<dbReference type="EMBL" id="JAFMYV010000009">
    <property type="protein sequence ID" value="MBO0938328.1"/>
    <property type="molecule type" value="Genomic_DNA"/>
</dbReference>
<dbReference type="InterPro" id="IPR016181">
    <property type="entry name" value="Acyl_CoA_acyltransferase"/>
</dbReference>
<dbReference type="PANTHER" id="PTHR43792">
    <property type="entry name" value="GNAT FAMILY, PUTATIVE (AFU_ORTHOLOGUE AFUA_3G00765)-RELATED-RELATED"/>
    <property type="match status" value="1"/>
</dbReference>
<dbReference type="SUPFAM" id="SSF55729">
    <property type="entry name" value="Acyl-CoA N-acyltransferases (Nat)"/>
    <property type="match status" value="1"/>
</dbReference>
<feature type="domain" description="N-acetyltransferase" evidence="1">
    <location>
        <begin position="10"/>
        <end position="163"/>
    </location>
</feature>
<dbReference type="InterPro" id="IPR051531">
    <property type="entry name" value="N-acetyltransferase"/>
</dbReference>
<proteinExistence type="predicted"/>
<comment type="caution">
    <text evidence="2">The sequence shown here is derived from an EMBL/GenBank/DDBJ whole genome shotgun (WGS) entry which is preliminary data.</text>
</comment>